<evidence type="ECO:0000256" key="1">
    <source>
        <dbReference type="SAM" id="MobiDB-lite"/>
    </source>
</evidence>
<sequence length="119" mass="13427">SCSVSAGEKEKCSEAEPTLDFLSLEADLEKVGSLLGGSWEYWWWVFLLPGFWMLHRHGHREELLMEKVVGGIRMRTCWDERGRELDGEKESGRRRSATGGGGRCSDPDAAPAEKSHTFR</sequence>
<protein>
    <submittedName>
        <fullName evidence="2">Uncharacterized protein</fullName>
    </submittedName>
</protein>
<proteinExistence type="predicted"/>
<comment type="caution">
    <text evidence="2">The sequence shown here is derived from an EMBL/GenBank/DDBJ whole genome shotgun (WGS) entry which is preliminary data.</text>
</comment>
<feature type="region of interest" description="Disordered" evidence="1">
    <location>
        <begin position="83"/>
        <end position="119"/>
    </location>
</feature>
<gene>
    <name evidence="2" type="ORF">GOODEAATRI_009996</name>
</gene>
<accession>A0ABV0P2Y7</accession>
<evidence type="ECO:0000313" key="3">
    <source>
        <dbReference type="Proteomes" id="UP001476798"/>
    </source>
</evidence>
<feature type="non-terminal residue" evidence="2">
    <location>
        <position position="1"/>
    </location>
</feature>
<feature type="compositionally biased region" description="Basic and acidic residues" evidence="1">
    <location>
        <begin position="83"/>
        <end position="93"/>
    </location>
</feature>
<organism evidence="2 3">
    <name type="scientific">Goodea atripinnis</name>
    <dbReference type="NCBI Taxonomy" id="208336"/>
    <lineage>
        <taxon>Eukaryota</taxon>
        <taxon>Metazoa</taxon>
        <taxon>Chordata</taxon>
        <taxon>Craniata</taxon>
        <taxon>Vertebrata</taxon>
        <taxon>Euteleostomi</taxon>
        <taxon>Actinopterygii</taxon>
        <taxon>Neopterygii</taxon>
        <taxon>Teleostei</taxon>
        <taxon>Neoteleostei</taxon>
        <taxon>Acanthomorphata</taxon>
        <taxon>Ovalentaria</taxon>
        <taxon>Atherinomorphae</taxon>
        <taxon>Cyprinodontiformes</taxon>
        <taxon>Goodeidae</taxon>
        <taxon>Goodea</taxon>
    </lineage>
</organism>
<evidence type="ECO:0000313" key="2">
    <source>
        <dbReference type="EMBL" id="MEQ2178055.1"/>
    </source>
</evidence>
<reference evidence="2 3" key="1">
    <citation type="submission" date="2021-06" db="EMBL/GenBank/DDBJ databases">
        <authorList>
            <person name="Palmer J.M."/>
        </authorList>
    </citation>
    <scope>NUCLEOTIDE SEQUENCE [LARGE SCALE GENOMIC DNA]</scope>
    <source>
        <strain evidence="2 3">GA_2019</strain>
        <tissue evidence="2">Muscle</tissue>
    </source>
</reference>
<keyword evidence="3" id="KW-1185">Reference proteome</keyword>
<name>A0ABV0P2Y7_9TELE</name>
<dbReference type="Proteomes" id="UP001476798">
    <property type="component" value="Unassembled WGS sequence"/>
</dbReference>
<dbReference type="EMBL" id="JAHRIO010060546">
    <property type="protein sequence ID" value="MEQ2178055.1"/>
    <property type="molecule type" value="Genomic_DNA"/>
</dbReference>